<dbReference type="PANTHER" id="PTHR22895:SF0">
    <property type="entry name" value="ARMADILLO REPEAT-CONTAINING PROTEIN 6"/>
    <property type="match status" value="1"/>
</dbReference>
<proteinExistence type="predicted"/>
<feature type="region of interest" description="Disordered" evidence="2">
    <location>
        <begin position="298"/>
        <end position="319"/>
    </location>
</feature>
<protein>
    <recommendedName>
        <fullName evidence="3">LRRK2 ARM repeat domain-containing protein</fullName>
    </recommendedName>
</protein>
<dbReference type="InterPro" id="IPR056597">
    <property type="entry name" value="ARM_LRRK2"/>
</dbReference>
<dbReference type="InterPro" id="IPR016024">
    <property type="entry name" value="ARM-type_fold"/>
</dbReference>
<sequence>MVAAADALMEHDAVPEARRSALCALANLASVQPDCQGVILSDQYKMMEAVVTAVERHLDDASVQTSALCLLLNLCPGHAAALGQKHGALGITLAAMRAHPDAGDLQGFGCELLAHLPSSEEEKKVECIPELVAALRRSLPHAAVQHQGCRALVGLAVRHTGSQGWLVELEGLPELAAAAMREHPDDASVEHYARSLQALLLSQEVCSGGTGGDSVSGGSAEDGLRKGGLPRGASMDSLSKEAALAVGSEVVTSLVTSILARPDDPQEVEQACLMFASLAKAPANYELVAEKARFPHGSRSSLAGRAEPLHEHEGPVAEGRRRASSMRLCDGLCPDNVRGDVSCLEVLLAAARCTPKAEEVERRATAAAAAMTKRSDDLALQLAGSCLLKELAQHQDRQCAARVARCALPALLATLEAASEAGLNPETKQVCQVALAALAALGRGAAEVSQEIASGGAVALALQALRTPAEPGIAALQAEACHLLVAMAESSPQCVPELVTDGAVEAAVAALSGWAAVTTSADLAKAAAVQRGAMQVLAAFSSQAKGCLARVSQQMAGVSAVVKAMAGLREEEAAQAAGCALLAGIGQLNSTHCAAIGKEGGLAAVVAGMQAHPLVGGVQLEGMRALEVLLTRGPEAHARLVADCSGVQAVVQALEDHAGGQHGAAVLSVCGRAGALLDPDCLTLLAASQGIRAVLRAMRACLPRASATPPDEAAAAALVQGIRGLSELSREEANLAVIVEEQGEAVLVAALRAKPEAAVLQALGCAVARSLAGQDAARAALLQAGGLATVLQAMKDHPQRALIQGNGCQTLIKCAASLETRAELVALEALEVLLAAMCEHPDDAHVQKTAMRLLQSLILDDSATQERANRLGAQGRLVTAMQTHSAEDAVQASACAALVPLLGLAPPGGASGTEGGEGPEESALAAMMDSVLEALSRHRASPLVAEHALVAIGALSQRAVCHAHLGSDMTASLVMGALKEHAQDAAVQRRGVSLLELLLTTSEHIKQLVLTHGALGMVVKAMGEHADAVEVQVGGARFMARLTSGSHQELMVKHTGAVAAVVAAMLRHKSEVQMLDEGSQVLVDIVKVADHQHAVLSSNAVDGMIAAMAAVPATAPEALQVNLRGCQLMCALGEHPATARKSAVPVILAAMSAFPEEHVMQQQGLRVLAHQAEVSQEILNEIATEAGIEAVVRAVQARAENAELQHGGCWLLSLCALQQPAMLVAQGAVRIAVRAASSHLADPAVVQYAGRLLAELAEHNPAQAREEGAVAAVCAALQGLPGDAKVHRCGFRALGAIAHSSEEEEAAEGQVSVLDAEGYELVLAGMWRHMREVGVQETACHALAELTATAELEPAVEARVLRAVLEAMKTHPKQYRVLMHGCWVLANLAGMTDSSPAAIASQGGIKLVLGAMKALPEEEAVVENACFALAELSASNQENRVRPPMGSGLPRWVLCSLFVPARVLPAVCVPGSSV</sequence>
<evidence type="ECO:0000313" key="4">
    <source>
        <dbReference type="EMBL" id="KAK3258256.1"/>
    </source>
</evidence>
<evidence type="ECO:0000256" key="2">
    <source>
        <dbReference type="SAM" id="MobiDB-lite"/>
    </source>
</evidence>
<dbReference type="Pfam" id="PF23744">
    <property type="entry name" value="ARM_LRRK2"/>
    <property type="match status" value="2"/>
</dbReference>
<evidence type="ECO:0000313" key="5">
    <source>
        <dbReference type="Proteomes" id="UP001190700"/>
    </source>
</evidence>
<organism evidence="4 5">
    <name type="scientific">Cymbomonas tetramitiformis</name>
    <dbReference type="NCBI Taxonomy" id="36881"/>
    <lineage>
        <taxon>Eukaryota</taxon>
        <taxon>Viridiplantae</taxon>
        <taxon>Chlorophyta</taxon>
        <taxon>Pyramimonadophyceae</taxon>
        <taxon>Pyramimonadales</taxon>
        <taxon>Pyramimonadaceae</taxon>
        <taxon>Cymbomonas</taxon>
    </lineage>
</organism>
<dbReference type="SMART" id="SM00185">
    <property type="entry name" value="ARM"/>
    <property type="match status" value="8"/>
</dbReference>
<feature type="region of interest" description="Disordered" evidence="2">
    <location>
        <begin position="210"/>
        <end position="232"/>
    </location>
</feature>
<dbReference type="EMBL" id="LGRX02019686">
    <property type="protein sequence ID" value="KAK3258256.1"/>
    <property type="molecule type" value="Genomic_DNA"/>
</dbReference>
<dbReference type="PANTHER" id="PTHR22895">
    <property type="entry name" value="ARMADILLO REPEAT-CONTAINING PROTEIN 6"/>
    <property type="match status" value="1"/>
</dbReference>
<accession>A0AAE0KRL7</accession>
<gene>
    <name evidence="4" type="ORF">CYMTET_32693</name>
</gene>
<dbReference type="InterPro" id="IPR000225">
    <property type="entry name" value="Armadillo"/>
</dbReference>
<keyword evidence="1" id="KW-0677">Repeat</keyword>
<evidence type="ECO:0000259" key="3">
    <source>
        <dbReference type="Pfam" id="PF23744"/>
    </source>
</evidence>
<dbReference type="SUPFAM" id="SSF48371">
    <property type="entry name" value="ARM repeat"/>
    <property type="match status" value="4"/>
</dbReference>
<name>A0AAE0KRL7_9CHLO</name>
<dbReference type="InterPro" id="IPR011989">
    <property type="entry name" value="ARM-like"/>
</dbReference>
<comment type="caution">
    <text evidence="4">The sequence shown here is derived from an EMBL/GenBank/DDBJ whole genome shotgun (WGS) entry which is preliminary data.</text>
</comment>
<feature type="domain" description="LRRK2 ARM repeat" evidence="3">
    <location>
        <begin position="920"/>
        <end position="1089"/>
    </location>
</feature>
<dbReference type="Proteomes" id="UP001190700">
    <property type="component" value="Unassembled WGS sequence"/>
</dbReference>
<reference evidence="4 5" key="1">
    <citation type="journal article" date="2015" name="Genome Biol. Evol.">
        <title>Comparative Genomics of a Bacterivorous Green Alga Reveals Evolutionary Causalities and Consequences of Phago-Mixotrophic Mode of Nutrition.</title>
        <authorList>
            <person name="Burns J.A."/>
            <person name="Paasch A."/>
            <person name="Narechania A."/>
            <person name="Kim E."/>
        </authorList>
    </citation>
    <scope>NUCLEOTIDE SEQUENCE [LARGE SCALE GENOMIC DNA]</scope>
    <source>
        <strain evidence="4 5">PLY_AMNH</strain>
    </source>
</reference>
<evidence type="ECO:0000256" key="1">
    <source>
        <dbReference type="ARBA" id="ARBA00022737"/>
    </source>
</evidence>
<keyword evidence="5" id="KW-1185">Reference proteome</keyword>
<feature type="compositionally biased region" description="Basic and acidic residues" evidence="2">
    <location>
        <begin position="307"/>
        <end position="319"/>
    </location>
</feature>
<feature type="domain" description="LRRK2 ARM repeat" evidence="3">
    <location>
        <begin position="1282"/>
        <end position="1435"/>
    </location>
</feature>
<dbReference type="Gene3D" id="1.25.10.10">
    <property type="entry name" value="Leucine-rich Repeat Variant"/>
    <property type="match status" value="5"/>
</dbReference>